<evidence type="ECO:0000313" key="9">
    <source>
        <dbReference type="Proteomes" id="UP000559809"/>
    </source>
</evidence>
<evidence type="ECO:0000259" key="7">
    <source>
        <dbReference type="PROSITE" id="PS51733"/>
    </source>
</evidence>
<evidence type="ECO:0000256" key="5">
    <source>
        <dbReference type="ARBA" id="ARBA00024227"/>
    </source>
</evidence>
<reference evidence="8 9" key="1">
    <citation type="submission" date="2020-07" db="EMBL/GenBank/DDBJ databases">
        <title>Taxonomic revisions and descriptions of new bacterial species based on genomic comparisons in the high-G+C-content subgroup of the family Alcaligenaceae.</title>
        <authorList>
            <person name="Szabo A."/>
            <person name="Felfoldi T."/>
        </authorList>
    </citation>
    <scope>NUCLEOTIDE SEQUENCE [LARGE SCALE GENOMIC DNA]</scope>
    <source>
        <strain evidence="8 9">LMG 24012</strain>
    </source>
</reference>
<dbReference type="GO" id="GO:0004077">
    <property type="term" value="F:biotin--[biotin carboxyl-carrier protein] ligase activity"/>
    <property type="evidence" value="ECO:0007669"/>
    <property type="project" value="UniProtKB-EC"/>
</dbReference>
<dbReference type="CDD" id="cd16442">
    <property type="entry name" value="BPL"/>
    <property type="match status" value="1"/>
</dbReference>
<dbReference type="PANTHER" id="PTHR12835">
    <property type="entry name" value="BIOTIN PROTEIN LIGASE"/>
    <property type="match status" value="1"/>
</dbReference>
<dbReference type="Pfam" id="PF03099">
    <property type="entry name" value="BPL_LplA_LipB"/>
    <property type="match status" value="1"/>
</dbReference>
<evidence type="ECO:0000256" key="3">
    <source>
        <dbReference type="ARBA" id="ARBA00022840"/>
    </source>
</evidence>
<dbReference type="InterPro" id="IPR045864">
    <property type="entry name" value="aa-tRNA-synth_II/BPL/LPL"/>
</dbReference>
<dbReference type="GO" id="GO:0005737">
    <property type="term" value="C:cytoplasm"/>
    <property type="evidence" value="ECO:0007669"/>
    <property type="project" value="TreeGrafter"/>
</dbReference>
<accession>A0A853G4B9</accession>
<feature type="domain" description="BPL/LPL catalytic" evidence="7">
    <location>
        <begin position="24"/>
        <end position="218"/>
    </location>
</feature>
<dbReference type="Proteomes" id="UP000559809">
    <property type="component" value="Unassembled WGS sequence"/>
</dbReference>
<dbReference type="InterPro" id="IPR004143">
    <property type="entry name" value="BPL_LPL_catalytic"/>
</dbReference>
<dbReference type="InterPro" id="IPR003142">
    <property type="entry name" value="BPL_C"/>
</dbReference>
<dbReference type="InterPro" id="IPR008988">
    <property type="entry name" value="Transcriptional_repressor_C"/>
</dbReference>
<keyword evidence="3" id="KW-0067">ATP-binding</keyword>
<sequence length="291" mass="31438">MNTQAPSFLPDPEPLQAELRSCLPQFKQVLWVEQTDSTNADLLSRARAPQGPLARPWLLGAHLQNRGRGRAGRSWQNRRGANLMFSCAFDLFLPAHQLPTLSPLVGLAACVAMRGLLDPANRPLLTMKWPNDLLWKSAKLAGILVEATRAGTSRLAPDHYVAIIGMGVNLDDARSLSQSLNRQVADWSEIAREDAAAQAVSACAMVAALAQAWYDSLNQVTAYGFGSLPERYAQVDALAGRRIDVLDGGRLLHAGIACGVDTQGRLILRSPEGETAVSVGEVSVRPQSEAR</sequence>
<proteinExistence type="predicted"/>
<evidence type="ECO:0000313" key="8">
    <source>
        <dbReference type="EMBL" id="NYT49850.1"/>
    </source>
</evidence>
<keyword evidence="1 8" id="KW-0436">Ligase</keyword>
<dbReference type="GO" id="GO:0005524">
    <property type="term" value="F:ATP binding"/>
    <property type="evidence" value="ECO:0007669"/>
    <property type="project" value="UniProtKB-KW"/>
</dbReference>
<dbReference type="AlphaFoldDB" id="A0A853G4B9"/>
<dbReference type="InterPro" id="IPR004408">
    <property type="entry name" value="Biotin_CoA_COase_ligase"/>
</dbReference>
<dbReference type="RefSeq" id="WP_180155209.1">
    <property type="nucleotide sequence ID" value="NZ_JACCEM010000005.1"/>
</dbReference>
<dbReference type="Pfam" id="PF02237">
    <property type="entry name" value="BPL_C"/>
    <property type="match status" value="1"/>
</dbReference>
<dbReference type="Gene3D" id="3.30.930.10">
    <property type="entry name" value="Bira Bifunctional Protein, Domain 2"/>
    <property type="match status" value="1"/>
</dbReference>
<comment type="catalytic activity">
    <reaction evidence="6">
        <text>biotin + L-lysyl-[protein] + ATP = N(6)-biotinyl-L-lysyl-[protein] + AMP + diphosphate + H(+)</text>
        <dbReference type="Rhea" id="RHEA:11756"/>
        <dbReference type="Rhea" id="RHEA-COMP:9752"/>
        <dbReference type="Rhea" id="RHEA-COMP:10505"/>
        <dbReference type="ChEBI" id="CHEBI:15378"/>
        <dbReference type="ChEBI" id="CHEBI:29969"/>
        <dbReference type="ChEBI" id="CHEBI:30616"/>
        <dbReference type="ChEBI" id="CHEBI:33019"/>
        <dbReference type="ChEBI" id="CHEBI:57586"/>
        <dbReference type="ChEBI" id="CHEBI:83144"/>
        <dbReference type="ChEBI" id="CHEBI:456215"/>
        <dbReference type="EC" id="6.3.4.15"/>
    </reaction>
</comment>
<evidence type="ECO:0000256" key="4">
    <source>
        <dbReference type="ARBA" id="ARBA00023267"/>
    </source>
</evidence>
<dbReference type="EMBL" id="JACCEM010000005">
    <property type="protein sequence ID" value="NYT49850.1"/>
    <property type="molecule type" value="Genomic_DNA"/>
</dbReference>
<comment type="caution">
    <text evidence="8">The sequence shown here is derived from an EMBL/GenBank/DDBJ whole genome shotgun (WGS) entry which is preliminary data.</text>
</comment>
<dbReference type="PROSITE" id="PS51733">
    <property type="entry name" value="BPL_LPL_CATALYTIC"/>
    <property type="match status" value="1"/>
</dbReference>
<gene>
    <name evidence="8" type="ORF">H0A72_11075</name>
</gene>
<organism evidence="8 9">
    <name type="scientific">Parapusillimonas granuli</name>
    <dbReference type="NCBI Taxonomy" id="380911"/>
    <lineage>
        <taxon>Bacteria</taxon>
        <taxon>Pseudomonadati</taxon>
        <taxon>Pseudomonadota</taxon>
        <taxon>Betaproteobacteria</taxon>
        <taxon>Burkholderiales</taxon>
        <taxon>Alcaligenaceae</taxon>
        <taxon>Parapusillimonas</taxon>
    </lineage>
</organism>
<dbReference type="Gene3D" id="2.30.30.100">
    <property type="match status" value="1"/>
</dbReference>
<evidence type="ECO:0000256" key="6">
    <source>
        <dbReference type="ARBA" id="ARBA00047846"/>
    </source>
</evidence>
<dbReference type="NCBIfam" id="TIGR00121">
    <property type="entry name" value="birA_ligase"/>
    <property type="match status" value="1"/>
</dbReference>
<keyword evidence="4" id="KW-0092">Biotin</keyword>
<keyword evidence="2" id="KW-0547">Nucleotide-binding</keyword>
<dbReference type="PANTHER" id="PTHR12835:SF5">
    <property type="entry name" value="BIOTIN--PROTEIN LIGASE"/>
    <property type="match status" value="1"/>
</dbReference>
<keyword evidence="9" id="KW-1185">Reference proteome</keyword>
<evidence type="ECO:0000256" key="2">
    <source>
        <dbReference type="ARBA" id="ARBA00022741"/>
    </source>
</evidence>
<evidence type="ECO:0000256" key="1">
    <source>
        <dbReference type="ARBA" id="ARBA00022598"/>
    </source>
</evidence>
<dbReference type="EC" id="6.3.4.15" evidence="5"/>
<name>A0A853G4B9_9BURK</name>
<protein>
    <recommendedName>
        <fullName evidence="5">biotin--[biotin carboxyl-carrier protein] ligase</fullName>
        <ecNumber evidence="5">6.3.4.15</ecNumber>
    </recommendedName>
</protein>
<dbReference type="SUPFAM" id="SSF55681">
    <property type="entry name" value="Class II aaRS and biotin synthetases"/>
    <property type="match status" value="1"/>
</dbReference>
<dbReference type="SUPFAM" id="SSF50037">
    <property type="entry name" value="C-terminal domain of transcriptional repressors"/>
    <property type="match status" value="1"/>
</dbReference>